<protein>
    <recommendedName>
        <fullName evidence="2">Methyltransferase</fullName>
    </recommendedName>
</protein>
<proteinExistence type="predicted"/>
<sequence length="324" mass="37799">MSVMHALCEKIEKIFNCIIKFNDGIIIMRKFITGSKNKHARLVKNKSVFKKYVDVYFRRKKLCYMYTKMAYNEHMRNKIKSYIEEKGLQFNRRCNWTNQEIFSDIAKLKLYNTSNLEIQHIKLYVVDNDSEDGGFSSDIGHVIPTPKVIDELVTIIHGKKTVSIGCGVALFEYLLQNRGCAVKCVDINIPDFSYTTVCYPEKKDSDADVLLLIWPEPDFDHEQSKYSKSGYDERALLNFTGHTVIFIGREKDKKNHIGSLNFKNILKTKFSLDHKIKLPFCKDGKEYYQPYAYVYNIRLNLGNIDIHTERIRISLHEFTASPQN</sequence>
<evidence type="ECO:0008006" key="2">
    <source>
        <dbReference type="Google" id="ProtNLM"/>
    </source>
</evidence>
<organism evidence="1">
    <name type="scientific">Hyperionvirus sp</name>
    <dbReference type="NCBI Taxonomy" id="2487770"/>
    <lineage>
        <taxon>Viruses</taxon>
        <taxon>Varidnaviria</taxon>
        <taxon>Bamfordvirae</taxon>
        <taxon>Nucleocytoviricota</taxon>
        <taxon>Megaviricetes</taxon>
        <taxon>Imitervirales</taxon>
        <taxon>Mimiviridae</taxon>
        <taxon>Klosneuvirinae</taxon>
    </lineage>
</organism>
<name>A0A3G5A6Y4_9VIRU</name>
<reference evidence="1" key="1">
    <citation type="submission" date="2018-10" db="EMBL/GenBank/DDBJ databases">
        <title>Hidden diversity of soil giant viruses.</title>
        <authorList>
            <person name="Schulz F."/>
            <person name="Alteio L."/>
            <person name="Goudeau D."/>
            <person name="Ryan E.M."/>
            <person name="Malmstrom R.R."/>
            <person name="Blanchard J."/>
            <person name="Woyke T."/>
        </authorList>
    </citation>
    <scope>NUCLEOTIDE SEQUENCE</scope>
    <source>
        <strain evidence="1">HYV1</strain>
    </source>
</reference>
<gene>
    <name evidence="1" type="ORF">Hyperionvirus3_166</name>
</gene>
<evidence type="ECO:0000313" key="1">
    <source>
        <dbReference type="EMBL" id="AYV83020.1"/>
    </source>
</evidence>
<dbReference type="EMBL" id="MK072385">
    <property type="protein sequence ID" value="AYV83020.1"/>
    <property type="molecule type" value="Genomic_DNA"/>
</dbReference>
<accession>A0A3G5A6Y4</accession>